<dbReference type="InterPro" id="IPR036390">
    <property type="entry name" value="WH_DNA-bd_sf"/>
</dbReference>
<dbReference type="InterPro" id="IPR029016">
    <property type="entry name" value="GAF-like_dom_sf"/>
</dbReference>
<feature type="region of interest" description="Disordered" evidence="4">
    <location>
        <begin position="1"/>
        <end position="24"/>
    </location>
</feature>
<feature type="domain" description="IclR-ED" evidence="6">
    <location>
        <begin position="87"/>
        <end position="245"/>
    </location>
</feature>
<dbReference type="InterPro" id="IPR036388">
    <property type="entry name" value="WH-like_DNA-bd_sf"/>
</dbReference>
<evidence type="ECO:0000313" key="8">
    <source>
        <dbReference type="Proteomes" id="UP001196870"/>
    </source>
</evidence>
<evidence type="ECO:0000256" key="1">
    <source>
        <dbReference type="ARBA" id="ARBA00023015"/>
    </source>
</evidence>
<name>A0ABS5F5T9_9PROT</name>
<keyword evidence="2" id="KW-0238">DNA-binding</keyword>
<dbReference type="InterPro" id="IPR005471">
    <property type="entry name" value="Tscrpt_reg_IclR_N"/>
</dbReference>
<dbReference type="PROSITE" id="PS51078">
    <property type="entry name" value="ICLR_ED"/>
    <property type="match status" value="1"/>
</dbReference>
<accession>A0ABS5F5T9</accession>
<gene>
    <name evidence="7" type="ORF">GXW71_26415</name>
</gene>
<keyword evidence="8" id="KW-1185">Reference proteome</keyword>
<keyword evidence="3" id="KW-0804">Transcription</keyword>
<dbReference type="PANTHER" id="PTHR30136:SF39">
    <property type="entry name" value="TRANSCRIPTIONAL REGULATORY PROTEIN"/>
    <property type="match status" value="1"/>
</dbReference>
<dbReference type="Proteomes" id="UP001196870">
    <property type="component" value="Unassembled WGS sequence"/>
</dbReference>
<dbReference type="SUPFAM" id="SSF46785">
    <property type="entry name" value="Winged helix' DNA-binding domain"/>
    <property type="match status" value="1"/>
</dbReference>
<dbReference type="InterPro" id="IPR014757">
    <property type="entry name" value="Tscrpt_reg_IclR_C"/>
</dbReference>
<organism evidence="7 8">
    <name type="scientific">Plastoroseomonas hellenica</name>
    <dbReference type="NCBI Taxonomy" id="2687306"/>
    <lineage>
        <taxon>Bacteria</taxon>
        <taxon>Pseudomonadati</taxon>
        <taxon>Pseudomonadota</taxon>
        <taxon>Alphaproteobacteria</taxon>
        <taxon>Acetobacterales</taxon>
        <taxon>Acetobacteraceae</taxon>
        <taxon>Plastoroseomonas</taxon>
    </lineage>
</organism>
<dbReference type="Gene3D" id="3.30.450.40">
    <property type="match status" value="2"/>
</dbReference>
<evidence type="ECO:0000256" key="3">
    <source>
        <dbReference type="ARBA" id="ARBA00023163"/>
    </source>
</evidence>
<dbReference type="RefSeq" id="WP_211855694.1">
    <property type="nucleotide sequence ID" value="NZ_JAAGBB010000044.1"/>
</dbReference>
<dbReference type="Pfam" id="PF09339">
    <property type="entry name" value="HTH_IclR"/>
    <property type="match status" value="1"/>
</dbReference>
<dbReference type="PROSITE" id="PS51077">
    <property type="entry name" value="HTH_ICLR"/>
    <property type="match status" value="1"/>
</dbReference>
<keyword evidence="1" id="KW-0805">Transcription regulation</keyword>
<evidence type="ECO:0000313" key="7">
    <source>
        <dbReference type="EMBL" id="MBR0667917.1"/>
    </source>
</evidence>
<sequence length="252" mass="27194">MSDAPPRRRGRPARDAAPAPTGPGVEAVERALSLLEAFSDDTPRLTLAELAARSGFYPSTVLRLAASLDRFGYMHRDADGRFRLGPKPLRLGTLYRNTFDLAAHVRPTLARLVERSGETAAFYVREGDHRICLYRNNAPRLIRPHLEEGAALPLDRGASAHVLMAYAGAEGARFDAIRAGQAAMSMGERDPEVAAIAAPVFGRDGRCLGALNLTGPRSRFGEEACARHAAVILEEARALSRRLGGQYNGPVA</sequence>
<evidence type="ECO:0000259" key="6">
    <source>
        <dbReference type="PROSITE" id="PS51078"/>
    </source>
</evidence>
<feature type="domain" description="HTH iclR-type" evidence="5">
    <location>
        <begin position="25"/>
        <end position="86"/>
    </location>
</feature>
<dbReference type="PANTHER" id="PTHR30136">
    <property type="entry name" value="HELIX-TURN-HELIX TRANSCRIPTIONAL REGULATOR, ICLR FAMILY"/>
    <property type="match status" value="1"/>
</dbReference>
<evidence type="ECO:0000256" key="2">
    <source>
        <dbReference type="ARBA" id="ARBA00023125"/>
    </source>
</evidence>
<dbReference type="SUPFAM" id="SSF55781">
    <property type="entry name" value="GAF domain-like"/>
    <property type="match status" value="1"/>
</dbReference>
<dbReference type="Gene3D" id="1.10.10.10">
    <property type="entry name" value="Winged helix-like DNA-binding domain superfamily/Winged helix DNA-binding domain"/>
    <property type="match status" value="1"/>
</dbReference>
<comment type="caution">
    <text evidence="7">The sequence shown here is derived from an EMBL/GenBank/DDBJ whole genome shotgun (WGS) entry which is preliminary data.</text>
</comment>
<dbReference type="Pfam" id="PF01614">
    <property type="entry name" value="IclR_C"/>
    <property type="match status" value="2"/>
</dbReference>
<dbReference type="SMART" id="SM00346">
    <property type="entry name" value="HTH_ICLR"/>
    <property type="match status" value="1"/>
</dbReference>
<evidence type="ECO:0000256" key="4">
    <source>
        <dbReference type="SAM" id="MobiDB-lite"/>
    </source>
</evidence>
<proteinExistence type="predicted"/>
<dbReference type="InterPro" id="IPR050707">
    <property type="entry name" value="HTH_MetabolicPath_Reg"/>
</dbReference>
<dbReference type="EMBL" id="JAAGBB010000044">
    <property type="protein sequence ID" value="MBR0667917.1"/>
    <property type="molecule type" value="Genomic_DNA"/>
</dbReference>
<evidence type="ECO:0000259" key="5">
    <source>
        <dbReference type="PROSITE" id="PS51077"/>
    </source>
</evidence>
<reference evidence="8" key="1">
    <citation type="journal article" date="2021" name="Syst. Appl. Microbiol.">
        <title>Roseomonas hellenica sp. nov., isolated from roots of wild-growing Alkanna tinctoria.</title>
        <authorList>
            <person name="Rat A."/>
            <person name="Naranjo H.D."/>
            <person name="Lebbe L."/>
            <person name="Cnockaert M."/>
            <person name="Krigas N."/>
            <person name="Grigoriadou K."/>
            <person name="Maloupa E."/>
            <person name="Willems A."/>
        </authorList>
    </citation>
    <scope>NUCLEOTIDE SEQUENCE [LARGE SCALE GENOMIC DNA]</scope>
    <source>
        <strain evidence="8">LMG 31523</strain>
    </source>
</reference>
<protein>
    <submittedName>
        <fullName evidence="7">IclR family transcriptional regulator</fullName>
    </submittedName>
</protein>